<sequence>MANEHNLKVPSSSEARENGRKGGIASAKARKKKADLRKAFEIILKADVASSNARKQLEDLGFEPTNEMALALVMMKKALEGNVRAFEQISKLTTTDVKDKHDITEQKARIKAIELENKKRALAIENGYYDGQPVVFIDDIGGTDED</sequence>
<dbReference type="EMBL" id="BK014663">
    <property type="protein sequence ID" value="DAD66856.1"/>
    <property type="molecule type" value="Genomic_DNA"/>
</dbReference>
<organism evidence="2">
    <name type="scientific">Siphoviridae sp. ctFNZ2</name>
    <dbReference type="NCBI Taxonomy" id="2823572"/>
    <lineage>
        <taxon>Viruses</taxon>
        <taxon>Duplodnaviria</taxon>
        <taxon>Heunggongvirae</taxon>
        <taxon>Uroviricota</taxon>
        <taxon>Caudoviricetes</taxon>
    </lineage>
</organism>
<proteinExistence type="predicted"/>
<evidence type="ECO:0000256" key="1">
    <source>
        <dbReference type="SAM" id="MobiDB-lite"/>
    </source>
</evidence>
<name>A0A8S5LAE5_9CAUD</name>
<accession>A0A8S5LAE5</accession>
<feature type="region of interest" description="Disordered" evidence="1">
    <location>
        <begin position="1"/>
        <end position="33"/>
    </location>
</feature>
<protein>
    <submittedName>
        <fullName evidence="2">Uncharacterized protein</fullName>
    </submittedName>
</protein>
<reference evidence="2" key="1">
    <citation type="journal article" date="2021" name="Proc. Natl. Acad. Sci. U.S.A.">
        <title>A Catalog of Tens of Thousands of Viruses from Human Metagenomes Reveals Hidden Associations with Chronic Diseases.</title>
        <authorList>
            <person name="Tisza M.J."/>
            <person name="Buck C.B."/>
        </authorList>
    </citation>
    <scope>NUCLEOTIDE SEQUENCE</scope>
    <source>
        <strain evidence="2">CtFNZ2</strain>
    </source>
</reference>
<evidence type="ECO:0000313" key="2">
    <source>
        <dbReference type="EMBL" id="DAD66856.1"/>
    </source>
</evidence>